<evidence type="ECO:0000313" key="6">
    <source>
        <dbReference type="EMBL" id="KAB7495763.1"/>
    </source>
</evidence>
<dbReference type="AlphaFoldDB" id="A0A5N5SNZ5"/>
<dbReference type="GO" id="GO:0016787">
    <property type="term" value="F:hydrolase activity"/>
    <property type="evidence" value="ECO:0007669"/>
    <property type="project" value="UniProtKB-KW"/>
</dbReference>
<keyword evidence="5" id="KW-1133">Transmembrane helix</keyword>
<reference evidence="6 7" key="1">
    <citation type="journal article" date="2019" name="PLoS Biol.">
        <title>Sex chromosomes control vertical transmission of feminizing Wolbachia symbionts in an isopod.</title>
        <authorList>
            <person name="Becking T."/>
            <person name="Chebbi M.A."/>
            <person name="Giraud I."/>
            <person name="Moumen B."/>
            <person name="Laverre T."/>
            <person name="Caubet Y."/>
            <person name="Peccoud J."/>
            <person name="Gilbert C."/>
            <person name="Cordaux R."/>
        </authorList>
    </citation>
    <scope>NUCLEOTIDE SEQUENCE [LARGE SCALE GENOMIC DNA]</scope>
    <source>
        <strain evidence="6">ANa2</strain>
        <tissue evidence="6">Whole body excluding digestive tract and cuticle</tissue>
    </source>
</reference>
<feature type="active site" description="Proton acceptor" evidence="3">
    <location>
        <position position="233"/>
    </location>
</feature>
<dbReference type="PANTHER" id="PTHR11782:SF127">
    <property type="entry name" value="NTPASE, ISOFORM F"/>
    <property type="match status" value="1"/>
</dbReference>
<evidence type="ECO:0000256" key="2">
    <source>
        <dbReference type="ARBA" id="ARBA00022801"/>
    </source>
</evidence>
<organism evidence="6 7">
    <name type="scientific">Armadillidium nasatum</name>
    <dbReference type="NCBI Taxonomy" id="96803"/>
    <lineage>
        <taxon>Eukaryota</taxon>
        <taxon>Metazoa</taxon>
        <taxon>Ecdysozoa</taxon>
        <taxon>Arthropoda</taxon>
        <taxon>Crustacea</taxon>
        <taxon>Multicrustacea</taxon>
        <taxon>Malacostraca</taxon>
        <taxon>Eumalacostraca</taxon>
        <taxon>Peracarida</taxon>
        <taxon>Isopoda</taxon>
        <taxon>Oniscidea</taxon>
        <taxon>Crinocheta</taxon>
        <taxon>Armadillidiidae</taxon>
        <taxon>Armadillidium</taxon>
    </lineage>
</organism>
<dbReference type="Gene3D" id="3.30.420.40">
    <property type="match status" value="1"/>
</dbReference>
<protein>
    <recommendedName>
        <fullName evidence="8">Ectonucleoside triphosphate diphosphohydrolase 5</fullName>
    </recommendedName>
</protein>
<evidence type="ECO:0000256" key="3">
    <source>
        <dbReference type="PIRSR" id="PIRSR600407-1"/>
    </source>
</evidence>
<dbReference type="EMBL" id="SEYY01022150">
    <property type="protein sequence ID" value="KAB7495763.1"/>
    <property type="molecule type" value="Genomic_DNA"/>
</dbReference>
<evidence type="ECO:0000256" key="5">
    <source>
        <dbReference type="SAM" id="Phobius"/>
    </source>
</evidence>
<feature type="binding site" evidence="4">
    <location>
        <begin position="263"/>
        <end position="267"/>
    </location>
    <ligand>
        <name>ATP</name>
        <dbReference type="ChEBI" id="CHEBI:30616"/>
    </ligand>
</feature>
<comment type="similarity">
    <text evidence="1">Belongs to the GDA1/CD39 NTPase family.</text>
</comment>
<name>A0A5N5SNZ5_9CRUS</name>
<dbReference type="PANTHER" id="PTHR11782">
    <property type="entry name" value="ADENOSINE/GUANOSINE DIPHOSPHATASE"/>
    <property type="match status" value="1"/>
</dbReference>
<sequence length="456" mass="50940">MEGVRKRKEGNEDMGVAARTILAPHRPHKSFRLLRAFFYLAAFTLGTLSILVMLNNTWPMKSGSHRVNTLDKISAALGVQEKVYAVVIDAGSTGSRVLAFTFFRSLTVTPTVSKCISISNIIILLLFEFYFQADNSLKLEDELWHEVKPGLSSYKDDPVKGAESLLPLLAKAKERIPKDRWPMTPLILKATAGLRLLPTEKADDLLKEVKKLLNNSEFYTTDKSVEIMDGREEGIFSWFTVNYLLDVISGSVDKTLVALDLGGGSTQITFIPTESETLNSVPSDFLSSITLFHKDLKLFTHSYLGLGLMAGRAAVLNSHRDEEGVVRSPCVNPIIETTWEYNSQSFDIHGPVNPKYREISGKSGRIGEKRPIADYEHCYRTCLNVIKSQVANAPKELRDREVIAFSYFFDRAAERGLIDTIAAILQDFVSYVMVLLDPLKPEVTGVGPLLFSRFYG</sequence>
<dbReference type="GO" id="GO:0005524">
    <property type="term" value="F:ATP binding"/>
    <property type="evidence" value="ECO:0007669"/>
    <property type="project" value="UniProtKB-KW"/>
</dbReference>
<keyword evidence="4" id="KW-0547">Nucleotide-binding</keyword>
<keyword evidence="2" id="KW-0378">Hydrolase</keyword>
<evidence type="ECO:0000313" key="7">
    <source>
        <dbReference type="Proteomes" id="UP000326759"/>
    </source>
</evidence>
<keyword evidence="4" id="KW-0067">ATP-binding</keyword>
<accession>A0A5N5SNZ5</accession>
<evidence type="ECO:0000256" key="4">
    <source>
        <dbReference type="PIRSR" id="PIRSR600407-2"/>
    </source>
</evidence>
<dbReference type="InterPro" id="IPR000407">
    <property type="entry name" value="GDA1_CD39_NTPase"/>
</dbReference>
<keyword evidence="5" id="KW-0472">Membrane</keyword>
<feature type="transmembrane region" description="Helical" evidence="5">
    <location>
        <begin position="36"/>
        <end position="54"/>
    </location>
</feature>
<proteinExistence type="inferred from homology"/>
<dbReference type="Gene3D" id="3.30.420.150">
    <property type="entry name" value="Exopolyphosphatase. Domain 2"/>
    <property type="match status" value="1"/>
</dbReference>
<dbReference type="OrthoDB" id="6372431at2759"/>
<evidence type="ECO:0000256" key="1">
    <source>
        <dbReference type="ARBA" id="ARBA00009283"/>
    </source>
</evidence>
<keyword evidence="7" id="KW-1185">Reference proteome</keyword>
<gene>
    <name evidence="6" type="ORF">Anas_10482</name>
</gene>
<dbReference type="Proteomes" id="UP000326759">
    <property type="component" value="Unassembled WGS sequence"/>
</dbReference>
<keyword evidence="5" id="KW-0812">Transmembrane</keyword>
<dbReference type="Pfam" id="PF01150">
    <property type="entry name" value="GDA1_CD39"/>
    <property type="match status" value="1"/>
</dbReference>
<evidence type="ECO:0008006" key="8">
    <source>
        <dbReference type="Google" id="ProtNLM"/>
    </source>
</evidence>
<comment type="caution">
    <text evidence="6">The sequence shown here is derived from an EMBL/GenBank/DDBJ whole genome shotgun (WGS) entry which is preliminary data.</text>
</comment>